<organism evidence="4 5">
    <name type="scientific">Tenggerimyces flavus</name>
    <dbReference type="NCBI Taxonomy" id="1708749"/>
    <lineage>
        <taxon>Bacteria</taxon>
        <taxon>Bacillati</taxon>
        <taxon>Actinomycetota</taxon>
        <taxon>Actinomycetes</taxon>
        <taxon>Propionibacteriales</taxon>
        <taxon>Nocardioidaceae</taxon>
        <taxon>Tenggerimyces</taxon>
    </lineage>
</organism>
<evidence type="ECO:0000313" key="5">
    <source>
        <dbReference type="Proteomes" id="UP001595699"/>
    </source>
</evidence>
<dbReference type="InterPro" id="IPR011067">
    <property type="entry name" value="Plasmid_toxin/cell-grow_inhib"/>
</dbReference>
<dbReference type="Gene3D" id="2.30.30.110">
    <property type="match status" value="1"/>
</dbReference>
<dbReference type="InterPro" id="IPR003477">
    <property type="entry name" value="PemK-like"/>
</dbReference>
<evidence type="ECO:0000256" key="1">
    <source>
        <dbReference type="ARBA" id="ARBA00007521"/>
    </source>
</evidence>
<dbReference type="PANTHER" id="PTHR33988">
    <property type="entry name" value="ENDORIBONUCLEASE MAZF-RELATED"/>
    <property type="match status" value="1"/>
</dbReference>
<dbReference type="PANTHER" id="PTHR33988:SF1">
    <property type="entry name" value="ENDORIBONUCLEASE MAZF7-RELATED"/>
    <property type="match status" value="1"/>
</dbReference>
<comment type="caution">
    <text evidence="4">The sequence shown here is derived from an EMBL/GenBank/DDBJ whole genome shotgun (WGS) entry which is preliminary data.</text>
</comment>
<feature type="compositionally biased region" description="Basic and acidic residues" evidence="3">
    <location>
        <begin position="1"/>
        <end position="13"/>
    </location>
</feature>
<dbReference type="Proteomes" id="UP001595699">
    <property type="component" value="Unassembled WGS sequence"/>
</dbReference>
<comment type="similarity">
    <text evidence="1">Belongs to the PemK/MazF family.</text>
</comment>
<sequence length="150" mass="16475">MGELPGRGEADRQRGRRRTARGGRGVPGVQPVTRPPRLEPWQVWLVDFGEPVGHEQGGVRPAVVVGSQIHCRFPIGRAMVVPLTSRDRGLDHHVRIDPAGSGLNRPSWARTEDLTAVSTQRFVRSEPLGTASATEIADLSEWLRDLVAFC</sequence>
<keyword evidence="5" id="KW-1185">Reference proteome</keyword>
<keyword evidence="2" id="KW-1277">Toxin-antitoxin system</keyword>
<gene>
    <name evidence="4" type="ORF">ACFOUW_20115</name>
</gene>
<evidence type="ECO:0000256" key="2">
    <source>
        <dbReference type="ARBA" id="ARBA00022649"/>
    </source>
</evidence>
<feature type="region of interest" description="Disordered" evidence="3">
    <location>
        <begin position="1"/>
        <end position="35"/>
    </location>
</feature>
<evidence type="ECO:0000313" key="4">
    <source>
        <dbReference type="EMBL" id="MFC3763158.1"/>
    </source>
</evidence>
<protein>
    <submittedName>
        <fullName evidence="4">Type II toxin-antitoxin system PemK/MazF family toxin</fullName>
    </submittedName>
</protein>
<dbReference type="EMBL" id="JBHRZH010000017">
    <property type="protein sequence ID" value="MFC3763158.1"/>
    <property type="molecule type" value="Genomic_DNA"/>
</dbReference>
<dbReference type="RefSeq" id="WP_385927801.1">
    <property type="nucleotide sequence ID" value="NZ_JBHRZH010000017.1"/>
</dbReference>
<dbReference type="SUPFAM" id="SSF50118">
    <property type="entry name" value="Cell growth inhibitor/plasmid maintenance toxic component"/>
    <property type="match status" value="1"/>
</dbReference>
<proteinExistence type="inferred from homology"/>
<reference evidence="5" key="1">
    <citation type="journal article" date="2019" name="Int. J. Syst. Evol. Microbiol.">
        <title>The Global Catalogue of Microorganisms (GCM) 10K type strain sequencing project: providing services to taxonomists for standard genome sequencing and annotation.</title>
        <authorList>
            <consortium name="The Broad Institute Genomics Platform"/>
            <consortium name="The Broad Institute Genome Sequencing Center for Infectious Disease"/>
            <person name="Wu L."/>
            <person name="Ma J."/>
        </authorList>
    </citation>
    <scope>NUCLEOTIDE SEQUENCE [LARGE SCALE GENOMIC DNA]</scope>
    <source>
        <strain evidence="5">CGMCC 4.7241</strain>
    </source>
</reference>
<accession>A0ABV7YEC2</accession>
<name>A0ABV7YEC2_9ACTN</name>
<dbReference type="Pfam" id="PF02452">
    <property type="entry name" value="PemK_toxin"/>
    <property type="match status" value="1"/>
</dbReference>
<evidence type="ECO:0000256" key="3">
    <source>
        <dbReference type="SAM" id="MobiDB-lite"/>
    </source>
</evidence>